<keyword evidence="8" id="KW-1185">Reference proteome</keyword>
<evidence type="ECO:0000256" key="3">
    <source>
        <dbReference type="ARBA" id="ARBA00012670"/>
    </source>
</evidence>
<comment type="similarity">
    <text evidence="2">Belongs to the glycosyl hydrolase 51 family.</text>
</comment>
<dbReference type="GO" id="GO:0046373">
    <property type="term" value="P:L-arabinose metabolic process"/>
    <property type="evidence" value="ECO:0007669"/>
    <property type="project" value="InterPro"/>
</dbReference>
<keyword evidence="4" id="KW-0732">Signal</keyword>
<dbReference type="InterPro" id="IPR017853">
    <property type="entry name" value="GH"/>
</dbReference>
<organism evidence="7 8">
    <name type="scientific">Butyribacter intestini</name>
    <dbReference type="NCBI Taxonomy" id="1703332"/>
    <lineage>
        <taxon>Bacteria</taxon>
        <taxon>Bacillati</taxon>
        <taxon>Bacillota</taxon>
        <taxon>Clostridia</taxon>
        <taxon>Lachnospirales</taxon>
        <taxon>Lachnospiraceae</taxon>
        <taxon>Butyribacter</taxon>
    </lineage>
</organism>
<reference evidence="7 8" key="1">
    <citation type="submission" date="2015-10" db="EMBL/GenBank/DDBJ databases">
        <title>Butyribacter intestini gen. nov., sp. nov., a butyric acid-producing bacterium of the family Lachnospiraceae isolated from the human faeces.</title>
        <authorList>
            <person name="Zou Y."/>
            <person name="Xue W."/>
            <person name="Luo G."/>
            <person name="Lv M."/>
        </authorList>
    </citation>
    <scope>NUCLEOTIDE SEQUENCE [LARGE SCALE GENOMIC DNA]</scope>
    <source>
        <strain evidence="7 8">TF01-11</strain>
    </source>
</reference>
<dbReference type="Gene3D" id="2.60.120.260">
    <property type="entry name" value="Galactose-binding domain-like"/>
    <property type="match status" value="1"/>
</dbReference>
<dbReference type="SUPFAM" id="SSF49899">
    <property type="entry name" value="Concanavalin A-like lectins/glucanases"/>
    <property type="match status" value="1"/>
</dbReference>
<dbReference type="Pfam" id="PF06964">
    <property type="entry name" value="Alpha-L-AF_C"/>
    <property type="match status" value="1"/>
</dbReference>
<keyword evidence="5" id="KW-0378">Hydrolase</keyword>
<sequence length="1237" mass="138185">MIAWYKFDDEKNIGADSSGNGFDAAPAGDNAPVIKDVDGRKAVVISGDGKVANSYIKLPENILKGVSDDDGLCISFWMNLSKGENVWERLFDFGHSTMGPYFFLTRNLRASCFSGADLLADPGKGFAEHTWIHVAVVVHGTKNGTLSSAGPQVYVDGELIADGLISQTSSGNYRRLREWFAGLKDDGKYVNNFIGRSQFDADPDANVALSDFRIYDSALSEGDIVDIVCESISKKDILEMVCEKYLTAPDKIITEDIELPTSYMGGKVNVVWKSEDEAVLSSDGKVGDFEKAKYMKLSAMLSFDDEKKTIEYMVTVVPKTEVPYELTIHADREKVKISDTLYGLFYEDINNAADGGIYAELVNNRSFEAFTYNTYDPSSGENAKSTGRNHTPLAFWFGDTDKVTPKCEGGLNEHLGITKPDTSEYYVIAKSGAVLYNRGFCDTTAALSMYLKKDEKYDFSIWAKSTDNVAKIKIALVDEDDVLVSDEKELAGISDTWKKFGEDEKIVLTAKKTGYAQLRLAFEGEISIDMVSLMPENVWGAGEESTSATAHANYIGNKNYRLRRDLVEAMRDLHPKFLRFPGGCISEGSFIWENVYDWKDSVDDIEYRKENFNVWGYMMTMGLGYMEYFQLAEDLGASPLPVMACGVLCQARSDYANPAGGSLQEKYIKNFTDLIDFAISTDCENNEWAALRKKMGHEKPFDMHLLGVGNENWGEEFFASFEEFKHAIDEHMEKNYPGYDLTIISTVGAQADDDAYKFGWRYLSGNLKDKGAVIAFTDGNESFDKEVEWYKYQKHYMETVADEHYYRSNAYLYENADRYDYYYRAYNTDGTIDDSNSSKVFVGEYASSDKNTLAGAVAEAAVMTGFENNSDVVRLAATAPLFNKVLSDGAYRWTPDAIWFDNDSVWYTPNYYVQQMFAKYIGDRAVDTSFKMYDKDEKKQLIPHGGVSVSVTEADVLLQKIEITSNADGSVLFSQDFANELNEKISLIPGSENYEKQADGILFKATDKAANGIYIYDDSWTDYKINVTAKRISGNGGLFVGAGLTDISEKNKNVVEYAVSMHGYLTGVRVFKDGSEGYRMGDYSSSELAGNLRECNFEPLQDGKQYVFTVNYGCGDAKELKMYYTDEAGNKSIVLDYKLNAYNRVVFNSVTRDEKNIYAKLVNKDNVAKKVSVKLDAYKKVASAEVVMLTADKELAGVANVNTKEKEYVVPVKYQTAVNNQTAEILLPANSVAVVVF</sequence>
<dbReference type="Pfam" id="PF13385">
    <property type="entry name" value="Laminin_G_3"/>
    <property type="match status" value="1"/>
</dbReference>
<dbReference type="Gene3D" id="2.60.120.200">
    <property type="match status" value="1"/>
</dbReference>
<dbReference type="Gene3D" id="3.20.20.80">
    <property type="entry name" value="Glycosidases"/>
    <property type="match status" value="1"/>
</dbReference>
<dbReference type="RefSeq" id="WP_055942617.1">
    <property type="nucleotide sequence ID" value="NZ_LLKB01000001.1"/>
</dbReference>
<dbReference type="SMART" id="SM00813">
    <property type="entry name" value="Alpha-L-AF_C"/>
    <property type="match status" value="1"/>
</dbReference>
<dbReference type="InterPro" id="IPR013780">
    <property type="entry name" value="Glyco_hydro_b"/>
</dbReference>
<dbReference type="GO" id="GO:0046556">
    <property type="term" value="F:alpha-L-arabinofuranosidase activity"/>
    <property type="evidence" value="ECO:0007669"/>
    <property type="project" value="UniProtKB-EC"/>
</dbReference>
<dbReference type="AlphaFoldDB" id="A0AAW3JW07"/>
<proteinExistence type="inferred from homology"/>
<dbReference type="InterPro" id="IPR013320">
    <property type="entry name" value="ConA-like_dom_sf"/>
</dbReference>
<comment type="caution">
    <text evidence="7">The sequence shown here is derived from an EMBL/GenBank/DDBJ whole genome shotgun (WGS) entry which is preliminary data.</text>
</comment>
<dbReference type="Proteomes" id="UP000050833">
    <property type="component" value="Unassembled WGS sequence"/>
</dbReference>
<evidence type="ECO:0000313" key="8">
    <source>
        <dbReference type="Proteomes" id="UP000050833"/>
    </source>
</evidence>
<evidence type="ECO:0000256" key="4">
    <source>
        <dbReference type="ARBA" id="ARBA00022729"/>
    </source>
</evidence>
<dbReference type="Pfam" id="PF22848">
    <property type="entry name" value="ASD1_dom"/>
    <property type="match status" value="1"/>
</dbReference>
<dbReference type="InterPro" id="IPR051563">
    <property type="entry name" value="Glycosyl_Hydrolase_51"/>
</dbReference>
<gene>
    <name evidence="7" type="ORF">APZ18_06150</name>
</gene>
<comment type="catalytic activity">
    <reaction evidence="1">
        <text>Hydrolysis of terminal non-reducing alpha-L-arabinofuranoside residues in alpha-L-arabinosides.</text>
        <dbReference type="EC" id="3.2.1.55"/>
    </reaction>
</comment>
<dbReference type="Gene3D" id="2.60.40.1180">
    <property type="entry name" value="Golgi alpha-mannosidase II"/>
    <property type="match status" value="1"/>
</dbReference>
<dbReference type="InterPro" id="IPR010720">
    <property type="entry name" value="Alpha-L-AF_C"/>
</dbReference>
<dbReference type="EC" id="3.2.1.55" evidence="3"/>
<dbReference type="PANTHER" id="PTHR31776:SF26">
    <property type="entry name" value="SECRETED ARABINOSIDASE"/>
    <property type="match status" value="1"/>
</dbReference>
<evidence type="ECO:0000259" key="6">
    <source>
        <dbReference type="SMART" id="SM00813"/>
    </source>
</evidence>
<evidence type="ECO:0000313" key="7">
    <source>
        <dbReference type="EMBL" id="KQC86743.1"/>
    </source>
</evidence>
<dbReference type="SUPFAM" id="SSF51445">
    <property type="entry name" value="(Trans)glycosidases"/>
    <property type="match status" value="1"/>
</dbReference>
<accession>A0AAW3JW07</accession>
<evidence type="ECO:0000256" key="1">
    <source>
        <dbReference type="ARBA" id="ARBA00001462"/>
    </source>
</evidence>
<name>A0AAW3JW07_9FIRM</name>
<protein>
    <recommendedName>
        <fullName evidence="3">non-reducing end alpha-L-arabinofuranosidase</fullName>
        <ecNumber evidence="3">3.2.1.55</ecNumber>
    </recommendedName>
</protein>
<dbReference type="InterPro" id="IPR055235">
    <property type="entry name" value="ASD1_cat"/>
</dbReference>
<evidence type="ECO:0000256" key="2">
    <source>
        <dbReference type="ARBA" id="ARBA00007186"/>
    </source>
</evidence>
<dbReference type="PANTHER" id="PTHR31776">
    <property type="entry name" value="ALPHA-L-ARABINOFURANOSIDASE 1"/>
    <property type="match status" value="1"/>
</dbReference>
<evidence type="ECO:0000256" key="5">
    <source>
        <dbReference type="ARBA" id="ARBA00022801"/>
    </source>
</evidence>
<dbReference type="EMBL" id="LLKB01000001">
    <property type="protein sequence ID" value="KQC86743.1"/>
    <property type="molecule type" value="Genomic_DNA"/>
</dbReference>
<feature type="domain" description="Alpha-L-arabinofuranosidase C-terminal" evidence="6">
    <location>
        <begin position="843"/>
        <end position="1231"/>
    </location>
</feature>